<sequence length="348" mass="36767">TKTAAGESVTTDSVVFSIPPVAYGALNTEHLAFSHIVRLEVVVPGLMASNRSVTMDIPVQMMTCEMHTAARFLSRRGSIPSIERKMDSDSSSVVSGKSNSSGGHNSTRTAYTAVLSPDVQASIMSSLPLRYCDIPPEQRPVPLLAFVKQLNPNPPAAGPGAADDQARSMRNPAMASLNSFDARTNPSMVGADEYKEKYRSRPLPMAPAAGNDAPPPLPAEPMPSGMPMSLRPASARAQSPMPRAVNQTSIDAYHHSAHNPLVLSPYSPGDAGAAIGMARGESPIGGASPMTSDDPYTLASAKMRHQQPAGRLHTPVSPLYNGAIDEEPGDSDAGYFRDAGRPSLERDP</sequence>
<organism evidence="1 2">
    <name type="scientific">Coemansia nantahalensis</name>
    <dbReference type="NCBI Taxonomy" id="2789366"/>
    <lineage>
        <taxon>Eukaryota</taxon>
        <taxon>Fungi</taxon>
        <taxon>Fungi incertae sedis</taxon>
        <taxon>Zoopagomycota</taxon>
        <taxon>Kickxellomycotina</taxon>
        <taxon>Kickxellomycetes</taxon>
        <taxon>Kickxellales</taxon>
        <taxon>Kickxellaceae</taxon>
        <taxon>Coemansia</taxon>
    </lineage>
</organism>
<reference evidence="1" key="1">
    <citation type="submission" date="2022-07" db="EMBL/GenBank/DDBJ databases">
        <title>Phylogenomic reconstructions and comparative analyses of Kickxellomycotina fungi.</title>
        <authorList>
            <person name="Reynolds N.K."/>
            <person name="Stajich J.E."/>
            <person name="Barry K."/>
            <person name="Grigoriev I.V."/>
            <person name="Crous P."/>
            <person name="Smith M.E."/>
        </authorList>
    </citation>
    <scope>NUCLEOTIDE SEQUENCE</scope>
    <source>
        <strain evidence="1">CBS 109366</strain>
    </source>
</reference>
<evidence type="ECO:0000313" key="1">
    <source>
        <dbReference type="EMBL" id="KAJ2759414.1"/>
    </source>
</evidence>
<gene>
    <name evidence="1" type="ORF">IWQ57_006559</name>
</gene>
<feature type="non-terminal residue" evidence="1">
    <location>
        <position position="348"/>
    </location>
</feature>
<evidence type="ECO:0000313" key="2">
    <source>
        <dbReference type="Proteomes" id="UP001140234"/>
    </source>
</evidence>
<protein>
    <submittedName>
        <fullName evidence="1">Uncharacterized protein</fullName>
    </submittedName>
</protein>
<feature type="non-terminal residue" evidence="1">
    <location>
        <position position="1"/>
    </location>
</feature>
<proteinExistence type="predicted"/>
<comment type="caution">
    <text evidence="1">The sequence shown here is derived from an EMBL/GenBank/DDBJ whole genome shotgun (WGS) entry which is preliminary data.</text>
</comment>
<keyword evidence="2" id="KW-1185">Reference proteome</keyword>
<accession>A0ACC1JJS2</accession>
<dbReference type="EMBL" id="JANBUJ010003795">
    <property type="protein sequence ID" value="KAJ2759414.1"/>
    <property type="molecule type" value="Genomic_DNA"/>
</dbReference>
<dbReference type="Proteomes" id="UP001140234">
    <property type="component" value="Unassembled WGS sequence"/>
</dbReference>
<name>A0ACC1JJS2_9FUNG</name>